<reference evidence="1" key="1">
    <citation type="submission" date="2007-10" db="EMBL/GenBank/DDBJ databases">
        <title>Complete sequence of Methanococcus maripaludis C6.</title>
        <authorList>
            <consortium name="US DOE Joint Genome Institute"/>
            <person name="Copeland A."/>
            <person name="Lucas S."/>
            <person name="Lapidus A."/>
            <person name="Barry K."/>
            <person name="Glavina del Rio T."/>
            <person name="Dalin E."/>
            <person name="Tice H."/>
            <person name="Pitluck S."/>
            <person name="Clum A."/>
            <person name="Schmutz J."/>
            <person name="Larimer F."/>
            <person name="Land M."/>
            <person name="Hauser L."/>
            <person name="Kyrpides N."/>
            <person name="Mikhailova N."/>
            <person name="Sieprawska-Lupa M."/>
            <person name="Whitman W.B."/>
            <person name="Richardson P."/>
        </authorList>
    </citation>
    <scope>NUCLEOTIDE SEQUENCE [LARGE SCALE GENOMIC DNA]</scope>
    <source>
        <strain evidence="1">C6</strain>
    </source>
</reference>
<organism evidence="1">
    <name type="scientific">Methanococcus maripaludis (strain C6 / ATCC BAA-1332)</name>
    <dbReference type="NCBI Taxonomy" id="444158"/>
    <lineage>
        <taxon>Archaea</taxon>
        <taxon>Methanobacteriati</taxon>
        <taxon>Methanobacteriota</taxon>
        <taxon>Methanomada group</taxon>
        <taxon>Methanococci</taxon>
        <taxon>Methanococcales</taxon>
        <taxon>Methanococcaceae</taxon>
        <taxon>Methanococcus</taxon>
    </lineage>
</organism>
<dbReference type="AlphaFoldDB" id="A9AAR5"/>
<dbReference type="InterPro" id="IPR016024">
    <property type="entry name" value="ARM-type_fold"/>
</dbReference>
<dbReference type="SUPFAM" id="SSF48371">
    <property type="entry name" value="ARM repeat"/>
    <property type="match status" value="2"/>
</dbReference>
<dbReference type="EMBL" id="CP000867">
    <property type="protein sequence ID" value="ABX02438.1"/>
    <property type="molecule type" value="Genomic_DNA"/>
</dbReference>
<evidence type="ECO:0000313" key="1">
    <source>
        <dbReference type="EMBL" id="ABX02438.1"/>
    </source>
</evidence>
<dbReference type="HOGENOM" id="CLU_304338_0_0_2"/>
<proteinExistence type="predicted"/>
<dbReference type="KEGG" id="mmx:MmarC6_1626"/>
<gene>
    <name evidence="1" type="ordered locus">MmarC6_1626</name>
</gene>
<evidence type="ECO:0008006" key="2">
    <source>
        <dbReference type="Google" id="ProtNLM"/>
    </source>
</evidence>
<sequence length="977" mass="113403">MNIKRIVSDLKKESWYTKLDAVNRLGNITYETQDDANYVLRNLLIELESPKTVMQARTLWATNNIVKQYPQLAYKIIPHLLRLSNGENTAIKEISNELLSKPLINYAIARFSTLLSKSMHSDDYYEKLGAIINIWKMAPVDPELIDSLLPELIESITEKNHLKLGIFSWMLMESDDEKTIDEIVDLVNKVYLHLDVNAQYPPSYVKKLINSPDQVMKLVGISLIEKNPETVNNEIIEDVLKLFTSPNTDRFVKAEMFHTMGVLSQTKPYLKTILMHEVNKIINNEKEDWLLIFTALVGLYIIGEKITNSDLITHPNSLIRGIAIQLIDSRSSEKILSCFNDSHVTIYISIIDRFIKPDISDEIKLKFLNDLSNPDNYPYVTEHVNKDSAARLRDSVGEIVHSWDSEHWISKINMMNDLGNLAKNNPEYVDSSIELIIKSMEDSYGMVRAQGLWIVRAILYTSKDPFHILESLDGHLEPLLKINDPNVFVRLNYVLILRKFSEFLKGIEGCEDKLSELAGYLLYIALNDQTKIVSEVAKLILKYDFDTEVNKKEIKLDNFKEYLEIFPYSSVGIIKYLLKQNQDDEKVVSMLVDVCREYHHYSCDIFCILYGIDIEVTSEEFYEKLKDYATYTTEESQASMKMLIKMHLTENNWKVRMMGISILEKISVLNLQFIDNFLTDLINISLFDKIFEIREFAGTLLEKVNFGSPNLDRETSINYLFKRSDELLEIIKNEDSGIDEAFYALSIRNKEIDNIEHLMTVVSKYKNDEHWYRRAYAYKILENLLKNPRADHYHYEIINWCLECTEDKNPIISKISRNILEKLGRTVQPSTQSHAQDRIRRIENLLESGDWTIKVEALQSVKDFINEGHYGYLDIVMEKLDDPHWKVKNAALGILADIDPELIKPAIPKIISLLNDGDESVILKTLLTLKKFGQKDSKILEKVMPTLEKLENYGTWSIKEEIMRLKLSYYNKLRQKH</sequence>
<name>A9AAR5_METM6</name>
<accession>A9AAR5</accession>
<dbReference type="eggNOG" id="arCOG07638">
    <property type="taxonomic scope" value="Archaea"/>
</dbReference>
<protein>
    <recommendedName>
        <fullName evidence="2">HEAT repeat protein</fullName>
    </recommendedName>
</protein>
<dbReference type="Gene3D" id="1.25.10.10">
    <property type="entry name" value="Leucine-rich Repeat Variant"/>
    <property type="match status" value="2"/>
</dbReference>
<dbReference type="STRING" id="444158.MmarC6_1626"/>
<dbReference type="OrthoDB" id="10495at2157"/>
<dbReference type="InterPro" id="IPR011989">
    <property type="entry name" value="ARM-like"/>
</dbReference>